<dbReference type="EMBL" id="GBRH01279478">
    <property type="protein sequence ID" value="JAD18417.1"/>
    <property type="molecule type" value="Transcribed_RNA"/>
</dbReference>
<reference evidence="1" key="2">
    <citation type="journal article" date="2015" name="Data Brief">
        <title>Shoot transcriptome of the giant reed, Arundo donax.</title>
        <authorList>
            <person name="Barrero R.A."/>
            <person name="Guerrero F.D."/>
            <person name="Moolhuijzen P."/>
            <person name="Goolsby J.A."/>
            <person name="Tidwell J."/>
            <person name="Bellgard S.E."/>
            <person name="Bellgard M.I."/>
        </authorList>
    </citation>
    <scope>NUCLEOTIDE SEQUENCE</scope>
    <source>
        <tissue evidence="1">Shoot tissue taken approximately 20 cm above the soil surface</tissue>
    </source>
</reference>
<accession>A0A0A8Y3N7</accession>
<name>A0A0A8Y3N7_ARUDO</name>
<reference evidence="1" key="1">
    <citation type="submission" date="2014-09" db="EMBL/GenBank/DDBJ databases">
        <authorList>
            <person name="Magalhaes I.L.F."/>
            <person name="Oliveira U."/>
            <person name="Santos F.R."/>
            <person name="Vidigal T.H.D.A."/>
            <person name="Brescovit A.D."/>
            <person name="Santos A.J."/>
        </authorList>
    </citation>
    <scope>NUCLEOTIDE SEQUENCE</scope>
    <source>
        <tissue evidence="1">Shoot tissue taken approximately 20 cm above the soil surface</tissue>
    </source>
</reference>
<protein>
    <submittedName>
        <fullName evidence="1">Uncharacterized protein</fullName>
    </submittedName>
</protein>
<proteinExistence type="predicted"/>
<sequence length="14" mass="1769">MKQMIFYTCLSYKL</sequence>
<organism evidence="1">
    <name type="scientific">Arundo donax</name>
    <name type="common">Giant reed</name>
    <name type="synonym">Donax arundinaceus</name>
    <dbReference type="NCBI Taxonomy" id="35708"/>
    <lineage>
        <taxon>Eukaryota</taxon>
        <taxon>Viridiplantae</taxon>
        <taxon>Streptophyta</taxon>
        <taxon>Embryophyta</taxon>
        <taxon>Tracheophyta</taxon>
        <taxon>Spermatophyta</taxon>
        <taxon>Magnoliopsida</taxon>
        <taxon>Liliopsida</taxon>
        <taxon>Poales</taxon>
        <taxon>Poaceae</taxon>
        <taxon>PACMAD clade</taxon>
        <taxon>Arundinoideae</taxon>
        <taxon>Arundineae</taxon>
        <taxon>Arundo</taxon>
    </lineage>
</organism>
<evidence type="ECO:0000313" key="1">
    <source>
        <dbReference type="EMBL" id="JAD18417.1"/>
    </source>
</evidence>